<evidence type="ECO:0008006" key="4">
    <source>
        <dbReference type="Google" id="ProtNLM"/>
    </source>
</evidence>
<keyword evidence="3" id="KW-1185">Reference proteome</keyword>
<feature type="coiled-coil region" evidence="1">
    <location>
        <begin position="1"/>
        <end position="72"/>
    </location>
</feature>
<evidence type="ECO:0000313" key="2">
    <source>
        <dbReference type="EMBL" id="OON20866.1"/>
    </source>
</evidence>
<name>A0A1S8X2G3_OPIVI</name>
<dbReference type="EMBL" id="KV892399">
    <property type="protein sequence ID" value="OON20866.1"/>
    <property type="molecule type" value="Genomic_DNA"/>
</dbReference>
<gene>
    <name evidence="2" type="ORF">X801_03245</name>
</gene>
<evidence type="ECO:0000313" key="3">
    <source>
        <dbReference type="Proteomes" id="UP000243686"/>
    </source>
</evidence>
<dbReference type="Proteomes" id="UP000243686">
    <property type="component" value="Unassembled WGS sequence"/>
</dbReference>
<organism evidence="2 3">
    <name type="scientific">Opisthorchis viverrini</name>
    <name type="common">Southeast Asian liver fluke</name>
    <dbReference type="NCBI Taxonomy" id="6198"/>
    <lineage>
        <taxon>Eukaryota</taxon>
        <taxon>Metazoa</taxon>
        <taxon>Spiralia</taxon>
        <taxon>Lophotrochozoa</taxon>
        <taxon>Platyhelminthes</taxon>
        <taxon>Trematoda</taxon>
        <taxon>Digenea</taxon>
        <taxon>Opisthorchiida</taxon>
        <taxon>Opisthorchiata</taxon>
        <taxon>Opisthorchiidae</taxon>
        <taxon>Opisthorchis</taxon>
    </lineage>
</organism>
<keyword evidence="1" id="KW-0175">Coiled coil</keyword>
<protein>
    <recommendedName>
        <fullName evidence="4">BMERB domain-containing protein</fullName>
    </recommendedName>
</protein>
<dbReference type="AlphaFoldDB" id="A0A1S8X2G3"/>
<sequence length="148" mass="17213">MGQAREALRQERRRLEEAYEQIEKDHEIAADNVKRMQKSLLAQSMRSEEREIIDLLCRLHELELERADLDAQYALSGTELKRREFLLNQLRVDSRLSEAIIRYQADLLAHNNVETPKELLQLLELYAQQTNLGAQRRVSVGGSVSDVR</sequence>
<accession>A0A1S8X2G3</accession>
<reference evidence="2 3" key="1">
    <citation type="submission" date="2015-03" db="EMBL/GenBank/DDBJ databases">
        <title>Draft genome of the nematode, Opisthorchis viverrini.</title>
        <authorList>
            <person name="Mitreva M."/>
        </authorList>
    </citation>
    <scope>NUCLEOTIDE SEQUENCE [LARGE SCALE GENOMIC DNA]</scope>
    <source>
        <strain evidence="2">Khon Kaen</strain>
    </source>
</reference>
<evidence type="ECO:0000256" key="1">
    <source>
        <dbReference type="SAM" id="Coils"/>
    </source>
</evidence>
<proteinExistence type="predicted"/>